<accession>A0ABX6DCJ9</accession>
<evidence type="ECO:0000313" key="2">
    <source>
        <dbReference type="Proteomes" id="UP000373269"/>
    </source>
</evidence>
<keyword evidence="2" id="KW-1185">Reference proteome</keyword>
<protein>
    <submittedName>
        <fullName evidence="1">ArpU family transcriptional regulator</fullName>
    </submittedName>
</protein>
<dbReference type="NCBIfam" id="TIGR01637">
    <property type="entry name" value="phage_arpU"/>
    <property type="match status" value="1"/>
</dbReference>
<proteinExistence type="predicted"/>
<dbReference type="EMBL" id="CP045835">
    <property type="protein sequence ID" value="QGG51592.1"/>
    <property type="molecule type" value="Genomic_DNA"/>
</dbReference>
<reference evidence="1 2" key="1">
    <citation type="submission" date="2019-11" db="EMBL/GenBank/DDBJ databases">
        <title>Whole Genome Sequencing and Comparative Genomic Analyses of Lysinibacillus pakistanensis LZH-9, a Halotolerant Strain with Excellent COD Removal Capability.</title>
        <authorList>
            <person name="Zhou H."/>
        </authorList>
    </citation>
    <scope>NUCLEOTIDE SEQUENCE [LARGE SCALE GENOMIC DNA]</scope>
    <source>
        <strain evidence="1 2">LZH-9</strain>
    </source>
</reference>
<gene>
    <name evidence="1" type="ORF">GDS87_11805</name>
</gene>
<sequence length="147" mass="17108">MKEIVPKVDEKKTKAALEKTLYKYRDYLLTLPSDLMPTITPAYSLVCPSNTNSFSSKTENLAIERVQYEEARTAYMNKIHSAVATLKPVERQIIIQRFLAEDPYYDVDIFIDLGLSKNTYYKKKWQAMLRLAFALKIEVYQRNAVVK</sequence>
<evidence type="ECO:0000313" key="1">
    <source>
        <dbReference type="EMBL" id="QGG51592.1"/>
    </source>
</evidence>
<organism evidence="1 2">
    <name type="scientific">Lysinibacillus pakistanensis</name>
    <dbReference type="NCBI Taxonomy" id="759811"/>
    <lineage>
        <taxon>Bacteria</taxon>
        <taxon>Bacillati</taxon>
        <taxon>Bacillota</taxon>
        <taxon>Bacilli</taxon>
        <taxon>Bacillales</taxon>
        <taxon>Bacillaceae</taxon>
        <taxon>Lysinibacillus</taxon>
    </lineage>
</organism>
<dbReference type="RefSeq" id="WP_369595749.1">
    <property type="nucleotide sequence ID" value="NZ_CP045835.1"/>
</dbReference>
<name>A0ABX6DCJ9_9BACI</name>
<dbReference type="InterPro" id="IPR006524">
    <property type="entry name" value="ArpU-like"/>
</dbReference>
<dbReference type="Proteomes" id="UP000373269">
    <property type="component" value="Chromosome"/>
</dbReference>